<organism evidence="1 2">
    <name type="scientific">Sphingomonas abaci</name>
    <dbReference type="NCBI Taxonomy" id="237611"/>
    <lineage>
        <taxon>Bacteria</taxon>
        <taxon>Pseudomonadati</taxon>
        <taxon>Pseudomonadota</taxon>
        <taxon>Alphaproteobacteria</taxon>
        <taxon>Sphingomonadales</taxon>
        <taxon>Sphingomonadaceae</taxon>
        <taxon>Sphingomonas</taxon>
    </lineage>
</organism>
<gene>
    <name evidence="1" type="ORF">GGQ96_004193</name>
</gene>
<evidence type="ECO:0000313" key="2">
    <source>
        <dbReference type="Proteomes" id="UP000574769"/>
    </source>
</evidence>
<keyword evidence="2" id="KW-1185">Reference proteome</keyword>
<proteinExistence type="predicted"/>
<name>A0A7W7AMX5_9SPHN</name>
<sequence>MGRAAAKRLQRFFGQEVVEMGDMLFVLTLVVYKRPHGM</sequence>
<dbReference type="Proteomes" id="UP000574769">
    <property type="component" value="Unassembled WGS sequence"/>
</dbReference>
<dbReference type="AlphaFoldDB" id="A0A7W7AMX5"/>
<comment type="caution">
    <text evidence="1">The sequence shown here is derived from an EMBL/GenBank/DDBJ whole genome shotgun (WGS) entry which is preliminary data.</text>
</comment>
<accession>A0A7W7AMX5</accession>
<protein>
    <submittedName>
        <fullName evidence="1">Uncharacterized protein</fullName>
    </submittedName>
</protein>
<dbReference type="EMBL" id="JACHNY010000023">
    <property type="protein sequence ID" value="MBB4620033.1"/>
    <property type="molecule type" value="Genomic_DNA"/>
</dbReference>
<evidence type="ECO:0000313" key="1">
    <source>
        <dbReference type="EMBL" id="MBB4620033.1"/>
    </source>
</evidence>
<reference evidence="1 2" key="1">
    <citation type="submission" date="2020-08" db="EMBL/GenBank/DDBJ databases">
        <title>Genomic Encyclopedia of Type Strains, Phase IV (KMG-IV): sequencing the most valuable type-strain genomes for metagenomic binning, comparative biology and taxonomic classification.</title>
        <authorList>
            <person name="Goeker M."/>
        </authorList>
    </citation>
    <scope>NUCLEOTIDE SEQUENCE [LARGE SCALE GENOMIC DNA]</scope>
    <source>
        <strain evidence="1 2">DSM 15867</strain>
    </source>
</reference>